<feature type="domain" description="Protein kinase" evidence="4">
    <location>
        <begin position="204"/>
        <end position="433"/>
    </location>
</feature>
<evidence type="ECO:0000256" key="2">
    <source>
        <dbReference type="ARBA" id="ARBA00022737"/>
    </source>
</evidence>
<keyword evidence="3" id="KW-0547">Nucleotide-binding</keyword>
<dbReference type="PROSITE" id="PS50011">
    <property type="entry name" value="PROTEIN_KINASE_DOM"/>
    <property type="match status" value="1"/>
</dbReference>
<dbReference type="PANTHER" id="PTHR48051">
    <property type="match status" value="1"/>
</dbReference>
<dbReference type="Proteomes" id="UP000016160">
    <property type="component" value="Chromosome"/>
</dbReference>
<proteinExistence type="predicted"/>
<organism evidence="5 6">
    <name type="scientific">Formosa agariphila (strain DSM 15362 / KCTC 12365 / LMG 23005 / KMM 3901 / M-2Alg 35-1)</name>
    <dbReference type="NCBI Taxonomy" id="1347342"/>
    <lineage>
        <taxon>Bacteria</taxon>
        <taxon>Pseudomonadati</taxon>
        <taxon>Bacteroidota</taxon>
        <taxon>Flavobacteriia</taxon>
        <taxon>Flavobacteriales</taxon>
        <taxon>Flavobacteriaceae</taxon>
        <taxon>Formosa</taxon>
    </lineage>
</organism>
<gene>
    <name evidence="5" type="ORF">BN863_13700</name>
</gene>
<evidence type="ECO:0000313" key="5">
    <source>
        <dbReference type="EMBL" id="CDF79082.1"/>
    </source>
</evidence>
<dbReference type="PANTHER" id="PTHR48051:SF1">
    <property type="entry name" value="RAS SUPPRESSOR PROTEIN 1"/>
    <property type="match status" value="1"/>
</dbReference>
<accession>T2KJL4</accession>
<evidence type="ECO:0000256" key="3">
    <source>
        <dbReference type="PROSITE-ProRule" id="PRU10141"/>
    </source>
</evidence>
<keyword evidence="3" id="KW-0067">ATP-binding</keyword>
<sequence length="433" mass="48036">MLHTLEELKSGQLVGLKTLKLACGLKTFPAEILELADTLEVLDLSDNHLSSIPNSITELKKLRIIFFARNNFTAFPKGLAKCPELNMVGFKSNQITNVPENVFPPKLNWLILTDNKITTLPKSIGDCKWLQKCALAGNQITELPEEMANCKNLELLRISANNLKIIPQWLFNLPKLSWVAFGGNPGAHDIEIDTDLDSYAWQDFSIETLLGEGASGLISKAKWHSQQDDVAIKIFKGDVTSDGLPDDEMSASIAAGSHDSLIPILGKLKDHPEDKSGLIMSLIAPSYINLGNPPSMASCTRDVFDEDTTFNDNELLKIAKNIASVSAQLHARGINHGDLYAHNILVNDTADCLLGDFGAASFYDIYANDAHAIERVEVRAYGCLIEDLLNLVPETQMDSKKRTTWESLISDCFLPEVQWRPNFIEILEKLERF</sequence>
<dbReference type="STRING" id="1347342.BN863_13700"/>
<dbReference type="Pfam" id="PF00560">
    <property type="entry name" value="LRR_1"/>
    <property type="match status" value="1"/>
</dbReference>
<dbReference type="InterPro" id="IPR017441">
    <property type="entry name" value="Protein_kinase_ATP_BS"/>
</dbReference>
<dbReference type="InterPro" id="IPR000719">
    <property type="entry name" value="Prot_kinase_dom"/>
</dbReference>
<dbReference type="InterPro" id="IPR032675">
    <property type="entry name" value="LRR_dom_sf"/>
</dbReference>
<dbReference type="GO" id="GO:0005737">
    <property type="term" value="C:cytoplasm"/>
    <property type="evidence" value="ECO:0007669"/>
    <property type="project" value="TreeGrafter"/>
</dbReference>
<dbReference type="Gene3D" id="3.80.10.10">
    <property type="entry name" value="Ribonuclease Inhibitor"/>
    <property type="match status" value="1"/>
</dbReference>
<evidence type="ECO:0000259" key="4">
    <source>
        <dbReference type="PROSITE" id="PS50011"/>
    </source>
</evidence>
<dbReference type="InterPro" id="IPR050216">
    <property type="entry name" value="LRR_domain-containing"/>
</dbReference>
<dbReference type="eggNOG" id="COG0515">
    <property type="taxonomic scope" value="Bacteria"/>
</dbReference>
<keyword evidence="2" id="KW-0677">Repeat</keyword>
<evidence type="ECO:0000313" key="6">
    <source>
        <dbReference type="Proteomes" id="UP000016160"/>
    </source>
</evidence>
<name>T2KJL4_FORAG</name>
<dbReference type="SUPFAM" id="SSF52058">
    <property type="entry name" value="L domain-like"/>
    <property type="match status" value="1"/>
</dbReference>
<evidence type="ECO:0000256" key="1">
    <source>
        <dbReference type="ARBA" id="ARBA00022614"/>
    </source>
</evidence>
<dbReference type="SUPFAM" id="SSF56112">
    <property type="entry name" value="Protein kinase-like (PK-like)"/>
    <property type="match status" value="1"/>
</dbReference>
<dbReference type="InterPro" id="IPR003591">
    <property type="entry name" value="Leu-rich_rpt_typical-subtyp"/>
</dbReference>
<dbReference type="Pfam" id="PF07714">
    <property type="entry name" value="PK_Tyr_Ser-Thr"/>
    <property type="match status" value="1"/>
</dbReference>
<dbReference type="Gene3D" id="1.10.510.10">
    <property type="entry name" value="Transferase(Phosphotransferase) domain 1"/>
    <property type="match status" value="1"/>
</dbReference>
<dbReference type="AlphaFoldDB" id="T2KJL4"/>
<keyword evidence="5" id="KW-0723">Serine/threonine-protein kinase</keyword>
<dbReference type="PROSITE" id="PS51450">
    <property type="entry name" value="LRR"/>
    <property type="match status" value="1"/>
</dbReference>
<dbReference type="InterPro" id="IPR001245">
    <property type="entry name" value="Ser-Thr/Tyr_kinase_cat_dom"/>
</dbReference>
<dbReference type="PROSITE" id="PS00107">
    <property type="entry name" value="PROTEIN_KINASE_ATP"/>
    <property type="match status" value="1"/>
</dbReference>
<feature type="binding site" evidence="3">
    <location>
        <position position="233"/>
    </location>
    <ligand>
        <name>ATP</name>
        <dbReference type="ChEBI" id="CHEBI:30616"/>
    </ligand>
</feature>
<dbReference type="EMBL" id="HG315671">
    <property type="protein sequence ID" value="CDF79082.1"/>
    <property type="molecule type" value="Genomic_DNA"/>
</dbReference>
<protein>
    <submittedName>
        <fullName evidence="5">Serine/threonine protein kinase</fullName>
    </submittedName>
</protein>
<reference evidence="5 6" key="1">
    <citation type="journal article" date="2013" name="Appl. Environ. Microbiol.">
        <title>The genome of the alga-associated marine flavobacterium Formosa agariphila KMM 3901T reveals a broad potential for degradation of algal polysaccharides.</title>
        <authorList>
            <person name="Mann A.J."/>
            <person name="Hahnke R.L."/>
            <person name="Huang S."/>
            <person name="Werner J."/>
            <person name="Xing P."/>
            <person name="Barbeyron T."/>
            <person name="Huettel B."/>
            <person name="Stueber K."/>
            <person name="Reinhardt R."/>
            <person name="Harder J."/>
            <person name="Gloeckner F.O."/>
            <person name="Amann R.I."/>
            <person name="Teeling H."/>
        </authorList>
    </citation>
    <scope>NUCLEOTIDE SEQUENCE [LARGE SCALE GENOMIC DNA]</scope>
    <source>
        <strain evidence="6">DSM 15362 / KCTC 12365 / LMG 23005 / KMM 3901</strain>
    </source>
</reference>
<dbReference type="SMART" id="SM00369">
    <property type="entry name" value="LRR_TYP"/>
    <property type="match status" value="4"/>
</dbReference>
<dbReference type="GO" id="GO:0005524">
    <property type="term" value="F:ATP binding"/>
    <property type="evidence" value="ECO:0007669"/>
    <property type="project" value="UniProtKB-UniRule"/>
</dbReference>
<dbReference type="InterPro" id="IPR001611">
    <property type="entry name" value="Leu-rich_rpt"/>
</dbReference>
<dbReference type="RefSeq" id="WP_038528974.1">
    <property type="nucleotide sequence ID" value="NZ_HG315671.1"/>
</dbReference>
<dbReference type="eggNOG" id="COG4886">
    <property type="taxonomic scope" value="Bacteria"/>
</dbReference>
<keyword evidence="6" id="KW-1185">Reference proteome</keyword>
<dbReference type="InterPro" id="IPR011009">
    <property type="entry name" value="Kinase-like_dom_sf"/>
</dbReference>
<dbReference type="HOGENOM" id="CLU_035565_0_0_10"/>
<keyword evidence="5" id="KW-0808">Transferase</keyword>
<dbReference type="PATRIC" id="fig|1347342.6.peg.1379"/>
<dbReference type="GO" id="GO:0004674">
    <property type="term" value="F:protein serine/threonine kinase activity"/>
    <property type="evidence" value="ECO:0007669"/>
    <property type="project" value="UniProtKB-KW"/>
</dbReference>
<keyword evidence="5" id="KW-0418">Kinase</keyword>
<dbReference type="OrthoDB" id="8532199at2"/>
<dbReference type="Gene3D" id="3.30.200.20">
    <property type="entry name" value="Phosphorylase Kinase, domain 1"/>
    <property type="match status" value="1"/>
</dbReference>
<keyword evidence="1" id="KW-0433">Leucine-rich repeat</keyword>